<keyword evidence="2" id="KW-0496">Mitochondrion</keyword>
<comment type="caution">
    <text evidence="6">The sequence shown here is derived from an EMBL/GenBank/DDBJ whole genome shotgun (WGS) entry which is preliminary data.</text>
</comment>
<dbReference type="PROSITE" id="PS51808">
    <property type="entry name" value="CHCH"/>
    <property type="match status" value="1"/>
</dbReference>
<comment type="similarity">
    <text evidence="4">Belongs to the CHCHD7 family.</text>
</comment>
<dbReference type="PANTHER" id="PTHR46811">
    <property type="entry name" value="COILED-COIL-HELIX-COILED-COIL-HELIX DOMAIN-CONTAINING PROTEIN 7"/>
    <property type="match status" value="1"/>
</dbReference>
<dbReference type="OrthoDB" id="9971592at2759"/>
<evidence type="ECO:0000256" key="2">
    <source>
        <dbReference type="ARBA" id="ARBA00023128"/>
    </source>
</evidence>
<dbReference type="GO" id="GO:0005758">
    <property type="term" value="C:mitochondrial intermembrane space"/>
    <property type="evidence" value="ECO:0007669"/>
    <property type="project" value="UniProtKB-SubCell"/>
</dbReference>
<dbReference type="InterPro" id="IPR051040">
    <property type="entry name" value="COX23"/>
</dbReference>
<evidence type="ECO:0000256" key="4">
    <source>
        <dbReference type="ARBA" id="ARBA00038205"/>
    </source>
</evidence>
<keyword evidence="3" id="KW-1015">Disulfide bond</keyword>
<organism evidence="6 7">
    <name type="scientific">Ignelater luminosus</name>
    <name type="common">Cucubano</name>
    <name type="synonym">Pyrophorus luminosus</name>
    <dbReference type="NCBI Taxonomy" id="2038154"/>
    <lineage>
        <taxon>Eukaryota</taxon>
        <taxon>Metazoa</taxon>
        <taxon>Ecdysozoa</taxon>
        <taxon>Arthropoda</taxon>
        <taxon>Hexapoda</taxon>
        <taxon>Insecta</taxon>
        <taxon>Pterygota</taxon>
        <taxon>Neoptera</taxon>
        <taxon>Endopterygota</taxon>
        <taxon>Coleoptera</taxon>
        <taxon>Polyphaga</taxon>
        <taxon>Elateriformia</taxon>
        <taxon>Elateroidea</taxon>
        <taxon>Elateridae</taxon>
        <taxon>Agrypninae</taxon>
        <taxon>Pyrophorini</taxon>
        <taxon>Ignelater</taxon>
    </lineage>
</organism>
<comment type="subcellular location">
    <subcellularLocation>
        <location evidence="1">Mitochondrion intermembrane space</location>
    </subcellularLocation>
</comment>
<evidence type="ECO:0000313" key="7">
    <source>
        <dbReference type="Proteomes" id="UP000801492"/>
    </source>
</evidence>
<dbReference type="GO" id="GO:0033108">
    <property type="term" value="P:mitochondrial respiratory chain complex assembly"/>
    <property type="evidence" value="ECO:0007669"/>
    <property type="project" value="TreeGrafter"/>
</dbReference>
<protein>
    <recommendedName>
        <fullName evidence="5">Coiled-coil-helix-coiled-coil-helix domain-containing protein 7</fullName>
    </recommendedName>
</protein>
<dbReference type="EMBL" id="VTPC01089976">
    <property type="protein sequence ID" value="KAF2885224.1"/>
    <property type="molecule type" value="Genomic_DNA"/>
</dbReference>
<evidence type="ECO:0000256" key="3">
    <source>
        <dbReference type="ARBA" id="ARBA00023157"/>
    </source>
</evidence>
<dbReference type="Gene3D" id="1.10.287.1130">
    <property type="entry name" value="CytochromE C oxidase copper chaperone"/>
    <property type="match status" value="1"/>
</dbReference>
<evidence type="ECO:0000256" key="5">
    <source>
        <dbReference type="ARBA" id="ARBA00039509"/>
    </source>
</evidence>
<evidence type="ECO:0000256" key="1">
    <source>
        <dbReference type="ARBA" id="ARBA00004569"/>
    </source>
</evidence>
<gene>
    <name evidence="6" type="ORF">ILUMI_20943</name>
</gene>
<keyword evidence="7" id="KW-1185">Reference proteome</keyword>
<reference evidence="6" key="1">
    <citation type="submission" date="2019-08" db="EMBL/GenBank/DDBJ databases">
        <title>The genome of the North American firefly Photinus pyralis.</title>
        <authorList>
            <consortium name="Photinus pyralis genome working group"/>
            <person name="Fallon T.R."/>
            <person name="Sander Lower S.E."/>
            <person name="Weng J.-K."/>
        </authorList>
    </citation>
    <scope>NUCLEOTIDE SEQUENCE</scope>
    <source>
        <strain evidence="6">TRF0915ILg1</strain>
        <tissue evidence="6">Whole body</tissue>
    </source>
</reference>
<sequence>MKDTDSSKSRKIKYDQERSNPCLREQNLTFKCYDKHNYNKEKCENQINNYKLCKSFWGHIRTQRKREGIIPHLPEPEERERIKAEFFEEYLKQSS</sequence>
<dbReference type="PANTHER" id="PTHR46811:SF1">
    <property type="entry name" value="COILED-COIL-HELIX-COILED-COIL-HELIX DOMAIN-CONTAINING PROTEIN 7"/>
    <property type="match status" value="1"/>
</dbReference>
<dbReference type="InterPro" id="IPR009069">
    <property type="entry name" value="Cys_alpha_HP_mot_SF"/>
</dbReference>
<evidence type="ECO:0000313" key="6">
    <source>
        <dbReference type="EMBL" id="KAF2885224.1"/>
    </source>
</evidence>
<dbReference type="SUPFAM" id="SSF47072">
    <property type="entry name" value="Cysteine alpha-hairpin motif"/>
    <property type="match status" value="1"/>
</dbReference>
<accession>A0A8K0G450</accession>
<dbReference type="AlphaFoldDB" id="A0A8K0G450"/>
<dbReference type="Proteomes" id="UP000801492">
    <property type="component" value="Unassembled WGS sequence"/>
</dbReference>
<proteinExistence type="inferred from homology"/>
<name>A0A8K0G450_IGNLU</name>